<dbReference type="PRINTS" id="PR00738">
    <property type="entry name" value="GLHYDRLASE20"/>
</dbReference>
<dbReference type="SUPFAM" id="SSF51445">
    <property type="entry name" value="(Trans)glycosidases"/>
    <property type="match status" value="1"/>
</dbReference>
<proteinExistence type="inferred from homology"/>
<feature type="compositionally biased region" description="Polar residues" evidence="6">
    <location>
        <begin position="314"/>
        <end position="323"/>
    </location>
</feature>
<protein>
    <recommendedName>
        <fullName evidence="3">beta-N-acetylhexosaminidase</fullName>
        <ecNumber evidence="3">3.2.1.52</ecNumber>
    </recommendedName>
</protein>
<dbReference type="InterPro" id="IPR015882">
    <property type="entry name" value="HEX_bac_N"/>
</dbReference>
<dbReference type="Gene3D" id="3.30.379.10">
    <property type="entry name" value="Chitobiase/beta-hexosaminidase domain 2-like"/>
    <property type="match status" value="1"/>
</dbReference>
<feature type="compositionally biased region" description="Low complexity" evidence="6">
    <location>
        <begin position="326"/>
        <end position="340"/>
    </location>
</feature>
<evidence type="ECO:0000313" key="9">
    <source>
        <dbReference type="EMBL" id="GMA91302.1"/>
    </source>
</evidence>
<dbReference type="InterPro" id="IPR017853">
    <property type="entry name" value="GH"/>
</dbReference>
<evidence type="ECO:0000256" key="1">
    <source>
        <dbReference type="ARBA" id="ARBA00001231"/>
    </source>
</evidence>
<dbReference type="Pfam" id="PF00728">
    <property type="entry name" value="Glyco_hydro_20"/>
    <property type="match status" value="1"/>
</dbReference>
<feature type="domain" description="Glycoside hydrolase family 20 catalytic" evidence="7">
    <location>
        <begin position="122"/>
        <end position="276"/>
    </location>
</feature>
<dbReference type="InterPro" id="IPR015883">
    <property type="entry name" value="Glyco_hydro_20_cat"/>
</dbReference>
<dbReference type="EMBL" id="BSVA01000001">
    <property type="protein sequence ID" value="GMA91302.1"/>
    <property type="molecule type" value="Genomic_DNA"/>
</dbReference>
<feature type="domain" description="Beta-hexosaminidase bacterial type N-terminal" evidence="8">
    <location>
        <begin position="4"/>
        <end position="119"/>
    </location>
</feature>
<dbReference type="Pfam" id="PF02838">
    <property type="entry name" value="Glyco_hydro_20b"/>
    <property type="match status" value="1"/>
</dbReference>
<comment type="caution">
    <text evidence="9">The sequence shown here is derived from an EMBL/GenBank/DDBJ whole genome shotgun (WGS) entry which is preliminary data.</text>
</comment>
<keyword evidence="5" id="KW-0326">Glycosidase</keyword>
<evidence type="ECO:0000256" key="6">
    <source>
        <dbReference type="SAM" id="MobiDB-lite"/>
    </source>
</evidence>
<dbReference type="Gene3D" id="3.20.20.80">
    <property type="entry name" value="Glycosidases"/>
    <property type="match status" value="1"/>
</dbReference>
<name>A0ABQ6JSL9_9MICO</name>
<sequence length="367" mass="38886">MRGGAPFTLSEGTSIATDDASLDPVAAAYADAVAERAHLALSHVALATDAPSADGDNPRIRFTLDATLDEEEYRLEVDAEGIEVAAGAPAGAFWAVQTLLQLPAADDASRVPAVAVHDAPRFAYRGAMLDVARHFFSVSDVERYLDRLAALKLNVLHLHLTDDQGWRIAIDAYPQLAEIGGRYAVDSDPGGYYTHEDYRRIVASAAARFITIVPEIDMPGHTNAALASLAELNPDGTVAKPYTGIEVGFSSLDTGSEATYAVIEDVLTELAALTPGPICTSAATNRTRPLRRTTARSWRARQGSRPTPARRLSAGTSSVSRTSCHPAPSGSTGATSSRRATTPRRRARSSTRAGSSSCRPPMSPTST</sequence>
<dbReference type="EC" id="3.2.1.52" evidence="3"/>
<dbReference type="SUPFAM" id="SSF55545">
    <property type="entry name" value="beta-N-acetylhexosaminidase-like domain"/>
    <property type="match status" value="1"/>
</dbReference>
<reference evidence="10" key="1">
    <citation type="journal article" date="2019" name="Int. J. Syst. Evol. Microbiol.">
        <title>The Global Catalogue of Microorganisms (GCM) 10K type strain sequencing project: providing services to taxonomists for standard genome sequencing and annotation.</title>
        <authorList>
            <consortium name="The Broad Institute Genomics Platform"/>
            <consortium name="The Broad Institute Genome Sequencing Center for Infectious Disease"/>
            <person name="Wu L."/>
            <person name="Ma J."/>
        </authorList>
    </citation>
    <scope>NUCLEOTIDE SEQUENCE [LARGE SCALE GENOMIC DNA]</scope>
    <source>
        <strain evidence="10">NBRC 108755</strain>
    </source>
</reference>
<evidence type="ECO:0000256" key="5">
    <source>
        <dbReference type="ARBA" id="ARBA00023295"/>
    </source>
</evidence>
<gene>
    <name evidence="9" type="ORF">GCM10025869_18310</name>
</gene>
<comment type="similarity">
    <text evidence="2">Belongs to the glycosyl hydrolase 20 family.</text>
</comment>
<dbReference type="Proteomes" id="UP001157069">
    <property type="component" value="Unassembled WGS sequence"/>
</dbReference>
<feature type="region of interest" description="Disordered" evidence="6">
    <location>
        <begin position="278"/>
        <end position="367"/>
    </location>
</feature>
<keyword evidence="4" id="KW-0378">Hydrolase</keyword>
<comment type="catalytic activity">
    <reaction evidence="1">
        <text>Hydrolysis of terminal non-reducing N-acetyl-D-hexosamine residues in N-acetyl-beta-D-hexosaminides.</text>
        <dbReference type="EC" id="3.2.1.52"/>
    </reaction>
</comment>
<keyword evidence="10" id="KW-1185">Reference proteome</keyword>
<dbReference type="PANTHER" id="PTHR22600:SF57">
    <property type="entry name" value="BETA-N-ACETYLHEXOSAMINIDASE"/>
    <property type="match status" value="1"/>
</dbReference>
<evidence type="ECO:0000313" key="10">
    <source>
        <dbReference type="Proteomes" id="UP001157069"/>
    </source>
</evidence>
<evidence type="ECO:0000256" key="2">
    <source>
        <dbReference type="ARBA" id="ARBA00006285"/>
    </source>
</evidence>
<evidence type="ECO:0000256" key="4">
    <source>
        <dbReference type="ARBA" id="ARBA00022801"/>
    </source>
</evidence>
<evidence type="ECO:0000259" key="8">
    <source>
        <dbReference type="Pfam" id="PF02838"/>
    </source>
</evidence>
<dbReference type="PANTHER" id="PTHR22600">
    <property type="entry name" value="BETA-HEXOSAMINIDASE"/>
    <property type="match status" value="1"/>
</dbReference>
<accession>A0ABQ6JSL9</accession>
<dbReference type="InterPro" id="IPR025705">
    <property type="entry name" value="Beta_hexosaminidase_sua/sub"/>
</dbReference>
<dbReference type="InterPro" id="IPR029018">
    <property type="entry name" value="Hex-like_dom2"/>
</dbReference>
<evidence type="ECO:0000259" key="7">
    <source>
        <dbReference type="Pfam" id="PF00728"/>
    </source>
</evidence>
<evidence type="ECO:0000256" key="3">
    <source>
        <dbReference type="ARBA" id="ARBA00012663"/>
    </source>
</evidence>
<organism evidence="9 10">
    <name type="scientific">Homoserinibacter gongjuensis</name>
    <dbReference type="NCBI Taxonomy" id="1162968"/>
    <lineage>
        <taxon>Bacteria</taxon>
        <taxon>Bacillati</taxon>
        <taxon>Actinomycetota</taxon>
        <taxon>Actinomycetes</taxon>
        <taxon>Micrococcales</taxon>
        <taxon>Microbacteriaceae</taxon>
        <taxon>Homoserinibacter</taxon>
    </lineage>
</organism>